<dbReference type="Pfam" id="PF07731">
    <property type="entry name" value="Cu-oxidase_2"/>
    <property type="match status" value="1"/>
</dbReference>
<reference evidence="8" key="2">
    <citation type="submission" date="2023-06" db="EMBL/GenBank/DDBJ databases">
        <authorList>
            <consortium name="Lawrence Berkeley National Laboratory"/>
            <person name="Haridas S."/>
            <person name="Hensen N."/>
            <person name="Bonometti L."/>
            <person name="Westerberg I."/>
            <person name="Brannstrom I.O."/>
            <person name="Guillou S."/>
            <person name="Cros-Aarteil S."/>
            <person name="Calhoun S."/>
            <person name="Kuo A."/>
            <person name="Mondo S."/>
            <person name="Pangilinan J."/>
            <person name="Riley R."/>
            <person name="LaButti K."/>
            <person name="Andreopoulos B."/>
            <person name="Lipzen A."/>
            <person name="Chen C."/>
            <person name="Yanf M."/>
            <person name="Daum C."/>
            <person name="Ng V."/>
            <person name="Clum A."/>
            <person name="Steindorff A."/>
            <person name="Ohm R."/>
            <person name="Martin F."/>
            <person name="Silar P."/>
            <person name="Natvig D."/>
            <person name="Lalanne C."/>
            <person name="Gautier V."/>
            <person name="Ament-velasquez S.L."/>
            <person name="Kruys A."/>
            <person name="Hutchinson M.I."/>
            <person name="Powell A.J."/>
            <person name="Barry K."/>
            <person name="Miller A.N."/>
            <person name="Grigoriev I.V."/>
            <person name="Debuchy R."/>
            <person name="Gladieux P."/>
            <person name="Thoren M.H."/>
            <person name="Johannesson H."/>
        </authorList>
    </citation>
    <scope>NUCLEOTIDE SEQUENCE</scope>
    <source>
        <strain evidence="8">CBS 232.78</strain>
    </source>
</reference>
<dbReference type="InterPro" id="IPR008972">
    <property type="entry name" value="Cupredoxin"/>
</dbReference>
<keyword evidence="3" id="KW-0560">Oxidoreductase</keyword>
<feature type="domain" description="Plastocyanin-like" evidence="7">
    <location>
        <begin position="129"/>
        <end position="244"/>
    </location>
</feature>
<sequence>MQLFERLWTTLTQFLSIASLSPLQKPLAPADHVPVSIPISPGYHDTRPGPIFKPPGGLPQGDGSEFQCDYTAMTGFIECSTKYDRGCWLVDPLHINNRWDINTNYEGTTANGDALMPKGIVRPYTLIVSENNINADGLNFTEGKTFNGSYPGPWIQACWGDLIEITVINKLKYNGTSIHWHGIRQWLSMHMDGVNGITQCPIAPNDTFVYRFNATQYGSSWYHSHYSIQYADGLVGPITIHGPSSRPYDVAPDMPLLMTDWIHNSAFEAITDHHFANASILLNGIGDVNLWSETGKNIVPPSDIPTPYTLTFNKTDPPTKYLLRLINTSFRTTFVFSIDNHLLNVVGVDFVPIHNYSTTSVVVGIGQRYHVIVEAAPQPNGAYPPVTDGNFWIRTSVPRDCTDGHGPPPNPAYNQTGILRYDNTSTATPTSNSWDDANLRECADEPYASMTPVVAWTLAPPVNGNGRGENELITDGVTNVTNFSLAYFALNPIEVTDLQPLQIDYGDPTFLELNNTADWKPRWVIIPEDYNATSWIQITITDGTSSGPHPIHIHGHDFAILQRSEASLTNPPRYTLNTVNPPRRDVVLIPAGGFVVVAFKTDNPGAWLVHCHIAEHAASGLGMQIMERREDAVARWPSYNASTAIKEATRVCKMWKAWQSKCENWYSGCSADPFQDDSGV</sequence>
<dbReference type="CDD" id="cd13854">
    <property type="entry name" value="CuRO_1_MaLCC_like"/>
    <property type="match status" value="1"/>
</dbReference>
<evidence type="ECO:0000313" key="9">
    <source>
        <dbReference type="Proteomes" id="UP001285441"/>
    </source>
</evidence>
<dbReference type="Gene3D" id="2.60.40.420">
    <property type="entry name" value="Cupredoxins - blue copper proteins"/>
    <property type="match status" value="3"/>
</dbReference>
<dbReference type="PANTHER" id="PTHR11709">
    <property type="entry name" value="MULTI-COPPER OXIDASE"/>
    <property type="match status" value="1"/>
</dbReference>
<dbReference type="SUPFAM" id="SSF49503">
    <property type="entry name" value="Cupredoxins"/>
    <property type="match status" value="3"/>
</dbReference>
<organism evidence="8 9">
    <name type="scientific">Podospora didyma</name>
    <dbReference type="NCBI Taxonomy" id="330526"/>
    <lineage>
        <taxon>Eukaryota</taxon>
        <taxon>Fungi</taxon>
        <taxon>Dikarya</taxon>
        <taxon>Ascomycota</taxon>
        <taxon>Pezizomycotina</taxon>
        <taxon>Sordariomycetes</taxon>
        <taxon>Sordariomycetidae</taxon>
        <taxon>Sordariales</taxon>
        <taxon>Podosporaceae</taxon>
        <taxon>Podospora</taxon>
    </lineage>
</organism>
<dbReference type="InterPro" id="IPR001117">
    <property type="entry name" value="Cu-oxidase_2nd"/>
</dbReference>
<dbReference type="AlphaFoldDB" id="A0AAE0NTP9"/>
<evidence type="ECO:0000256" key="4">
    <source>
        <dbReference type="ARBA" id="ARBA00023008"/>
    </source>
</evidence>
<keyword evidence="4" id="KW-0186">Copper</keyword>
<feature type="domain" description="Plastocyanin-like" evidence="5">
    <location>
        <begin position="254"/>
        <end position="423"/>
    </location>
</feature>
<dbReference type="GO" id="GO:0016491">
    <property type="term" value="F:oxidoreductase activity"/>
    <property type="evidence" value="ECO:0007669"/>
    <property type="project" value="UniProtKB-KW"/>
</dbReference>
<reference evidence="8" key="1">
    <citation type="journal article" date="2023" name="Mol. Phylogenet. Evol.">
        <title>Genome-scale phylogeny and comparative genomics of the fungal order Sordariales.</title>
        <authorList>
            <person name="Hensen N."/>
            <person name="Bonometti L."/>
            <person name="Westerberg I."/>
            <person name="Brannstrom I.O."/>
            <person name="Guillou S."/>
            <person name="Cros-Aarteil S."/>
            <person name="Calhoun S."/>
            <person name="Haridas S."/>
            <person name="Kuo A."/>
            <person name="Mondo S."/>
            <person name="Pangilinan J."/>
            <person name="Riley R."/>
            <person name="LaButti K."/>
            <person name="Andreopoulos B."/>
            <person name="Lipzen A."/>
            <person name="Chen C."/>
            <person name="Yan M."/>
            <person name="Daum C."/>
            <person name="Ng V."/>
            <person name="Clum A."/>
            <person name="Steindorff A."/>
            <person name="Ohm R.A."/>
            <person name="Martin F."/>
            <person name="Silar P."/>
            <person name="Natvig D.O."/>
            <person name="Lalanne C."/>
            <person name="Gautier V."/>
            <person name="Ament-Velasquez S.L."/>
            <person name="Kruys A."/>
            <person name="Hutchinson M.I."/>
            <person name="Powell A.J."/>
            <person name="Barry K."/>
            <person name="Miller A.N."/>
            <person name="Grigoriev I.V."/>
            <person name="Debuchy R."/>
            <person name="Gladieux P."/>
            <person name="Hiltunen Thoren M."/>
            <person name="Johannesson H."/>
        </authorList>
    </citation>
    <scope>NUCLEOTIDE SEQUENCE</scope>
    <source>
        <strain evidence="8">CBS 232.78</strain>
    </source>
</reference>
<evidence type="ECO:0000259" key="7">
    <source>
        <dbReference type="Pfam" id="PF07732"/>
    </source>
</evidence>
<gene>
    <name evidence="8" type="ORF">B0H63DRAFT_448175</name>
</gene>
<evidence type="ECO:0000256" key="3">
    <source>
        <dbReference type="ARBA" id="ARBA00023002"/>
    </source>
</evidence>
<feature type="domain" description="Plastocyanin-like" evidence="6">
    <location>
        <begin position="511"/>
        <end position="629"/>
    </location>
</feature>
<keyword evidence="9" id="KW-1185">Reference proteome</keyword>
<proteinExistence type="inferred from homology"/>
<dbReference type="InterPro" id="IPR002355">
    <property type="entry name" value="Cu_oxidase_Cu_BS"/>
</dbReference>
<dbReference type="InterPro" id="IPR011706">
    <property type="entry name" value="Cu-oxidase_C"/>
</dbReference>
<accession>A0AAE0NTP9</accession>
<dbReference type="EMBL" id="JAULSW010000003">
    <property type="protein sequence ID" value="KAK3387315.1"/>
    <property type="molecule type" value="Genomic_DNA"/>
</dbReference>
<evidence type="ECO:0000256" key="1">
    <source>
        <dbReference type="ARBA" id="ARBA00010609"/>
    </source>
</evidence>
<dbReference type="InterPro" id="IPR045087">
    <property type="entry name" value="Cu-oxidase_fam"/>
</dbReference>
<dbReference type="PROSITE" id="PS00079">
    <property type="entry name" value="MULTICOPPER_OXIDASE1"/>
    <property type="match status" value="1"/>
</dbReference>
<comment type="caution">
    <text evidence="8">The sequence shown here is derived from an EMBL/GenBank/DDBJ whole genome shotgun (WGS) entry which is preliminary data.</text>
</comment>
<dbReference type="Pfam" id="PF00394">
    <property type="entry name" value="Cu-oxidase"/>
    <property type="match status" value="1"/>
</dbReference>
<dbReference type="InterPro" id="IPR033138">
    <property type="entry name" value="Cu_oxidase_CS"/>
</dbReference>
<dbReference type="PROSITE" id="PS00080">
    <property type="entry name" value="MULTICOPPER_OXIDASE2"/>
    <property type="match status" value="1"/>
</dbReference>
<protein>
    <submittedName>
        <fullName evidence="8">Multicopper oxidase-domain-containing protein</fullName>
    </submittedName>
</protein>
<comment type="similarity">
    <text evidence="1">Belongs to the multicopper oxidase family.</text>
</comment>
<evidence type="ECO:0000259" key="5">
    <source>
        <dbReference type="Pfam" id="PF00394"/>
    </source>
</evidence>
<dbReference type="PANTHER" id="PTHR11709:SF71">
    <property type="entry name" value="OXIDOREDUCTASE TPCJ"/>
    <property type="match status" value="1"/>
</dbReference>
<evidence type="ECO:0000256" key="2">
    <source>
        <dbReference type="ARBA" id="ARBA00022723"/>
    </source>
</evidence>
<evidence type="ECO:0000313" key="8">
    <source>
        <dbReference type="EMBL" id="KAK3387315.1"/>
    </source>
</evidence>
<dbReference type="Pfam" id="PF07732">
    <property type="entry name" value="Cu-oxidase_3"/>
    <property type="match status" value="1"/>
</dbReference>
<dbReference type="Proteomes" id="UP001285441">
    <property type="component" value="Unassembled WGS sequence"/>
</dbReference>
<evidence type="ECO:0000259" key="6">
    <source>
        <dbReference type="Pfam" id="PF07731"/>
    </source>
</evidence>
<dbReference type="GO" id="GO:0005507">
    <property type="term" value="F:copper ion binding"/>
    <property type="evidence" value="ECO:0007669"/>
    <property type="project" value="InterPro"/>
</dbReference>
<dbReference type="InterPro" id="IPR011707">
    <property type="entry name" value="Cu-oxidase-like_N"/>
</dbReference>
<name>A0AAE0NTP9_9PEZI</name>
<keyword evidence="2" id="KW-0479">Metal-binding</keyword>